<dbReference type="GO" id="GO:0003924">
    <property type="term" value="F:GTPase activity"/>
    <property type="evidence" value="ECO:0007669"/>
    <property type="project" value="InterPro"/>
</dbReference>
<evidence type="ECO:0000256" key="2">
    <source>
        <dbReference type="ARBA" id="ARBA00023134"/>
    </source>
</evidence>
<proteinExistence type="predicted"/>
<dbReference type="EMBL" id="JAOPGA020001071">
    <property type="protein sequence ID" value="KAL0484800.1"/>
    <property type="molecule type" value="Genomic_DNA"/>
</dbReference>
<dbReference type="InterPro" id="IPR006689">
    <property type="entry name" value="Small_GTPase_ARF/SAR"/>
</dbReference>
<gene>
    <name evidence="4" type="ORF">AKO1_003663</name>
</gene>
<organism evidence="4 5">
    <name type="scientific">Acrasis kona</name>
    <dbReference type="NCBI Taxonomy" id="1008807"/>
    <lineage>
        <taxon>Eukaryota</taxon>
        <taxon>Discoba</taxon>
        <taxon>Heterolobosea</taxon>
        <taxon>Tetramitia</taxon>
        <taxon>Eutetramitia</taxon>
        <taxon>Acrasidae</taxon>
        <taxon>Acrasis</taxon>
    </lineage>
</organism>
<evidence type="ECO:0000313" key="5">
    <source>
        <dbReference type="Proteomes" id="UP001431209"/>
    </source>
</evidence>
<name>A0AAW2Z7A3_9EUKA</name>
<accession>A0AAW2Z7A3</accession>
<dbReference type="GO" id="GO:0005525">
    <property type="term" value="F:GTP binding"/>
    <property type="evidence" value="ECO:0007669"/>
    <property type="project" value="UniProtKB-KW"/>
</dbReference>
<evidence type="ECO:0000256" key="1">
    <source>
        <dbReference type="ARBA" id="ARBA00022741"/>
    </source>
</evidence>
<evidence type="ECO:0000313" key="4">
    <source>
        <dbReference type="EMBL" id="KAL0484800.1"/>
    </source>
</evidence>
<dbReference type="InterPro" id="IPR027417">
    <property type="entry name" value="P-loop_NTPase"/>
</dbReference>
<evidence type="ECO:0000256" key="3">
    <source>
        <dbReference type="PIRSR" id="PIRSR606689-1"/>
    </source>
</evidence>
<dbReference type="Gene3D" id="3.40.50.300">
    <property type="entry name" value="P-loop containing nucleotide triphosphate hydrolases"/>
    <property type="match status" value="1"/>
</dbReference>
<dbReference type="AlphaFoldDB" id="A0AAW2Z7A3"/>
<reference evidence="4 5" key="1">
    <citation type="submission" date="2024-03" db="EMBL/GenBank/DDBJ databases">
        <title>The Acrasis kona genome and developmental transcriptomes reveal deep origins of eukaryotic multicellular pathways.</title>
        <authorList>
            <person name="Sheikh S."/>
            <person name="Fu C.-J."/>
            <person name="Brown M.W."/>
            <person name="Baldauf S.L."/>
        </authorList>
    </citation>
    <scope>NUCLEOTIDE SEQUENCE [LARGE SCALE GENOMIC DNA]</scope>
    <source>
        <strain evidence="4 5">ATCC MYA-3509</strain>
    </source>
</reference>
<dbReference type="Pfam" id="PF00025">
    <property type="entry name" value="Arf"/>
    <property type="match status" value="1"/>
</dbReference>
<sequence>MKNIPMVLLLNKSDLPNTRTESEICSTLCIDDYKSNKIHVQKCCASRGEGLIEAVTWMEDQLLSERLKTPTSPKKPKQQS</sequence>
<protein>
    <submittedName>
        <fullName evidence="4">Arf2</fullName>
    </submittedName>
</protein>
<feature type="non-terminal residue" evidence="4">
    <location>
        <position position="80"/>
    </location>
</feature>
<keyword evidence="1 3" id="KW-0547">Nucleotide-binding</keyword>
<dbReference type="SUPFAM" id="SSF52540">
    <property type="entry name" value="P-loop containing nucleoside triphosphate hydrolases"/>
    <property type="match status" value="1"/>
</dbReference>
<keyword evidence="5" id="KW-1185">Reference proteome</keyword>
<comment type="caution">
    <text evidence="4">The sequence shown here is derived from an EMBL/GenBank/DDBJ whole genome shotgun (WGS) entry which is preliminary data.</text>
</comment>
<keyword evidence="2 3" id="KW-0342">GTP-binding</keyword>
<dbReference type="Proteomes" id="UP001431209">
    <property type="component" value="Unassembled WGS sequence"/>
</dbReference>
<feature type="binding site" evidence="3">
    <location>
        <begin position="11"/>
        <end position="14"/>
    </location>
    <ligand>
        <name>GTP</name>
        <dbReference type="ChEBI" id="CHEBI:37565"/>
    </ligand>
</feature>